<evidence type="ECO:0000256" key="1">
    <source>
        <dbReference type="SAM" id="MobiDB-lite"/>
    </source>
</evidence>
<evidence type="ECO:0000313" key="3">
    <source>
        <dbReference type="Proteomes" id="UP000828251"/>
    </source>
</evidence>
<sequence>MSRKRTRSSKTSVKNPIVIQDEELVREFYANLTKLDAIEILVCKKKAQVRKSKPKGPYVQACITTRDLERLVENILELNRTEPNDPTEPEIDESLNNTEMEANSVTEIEKVEYEEEPSDPDPIKELEVSEPREESNVDEPVELSVGPELTIHRPTSSNIVKKSKLLIMMDMMKFMHNKQQNYWKYAKIRHDSVRNTFRNISNNFVPQFPDHIFES</sequence>
<proteinExistence type="predicted"/>
<gene>
    <name evidence="2" type="ORF">J1N35_022090</name>
</gene>
<organism evidence="2 3">
    <name type="scientific">Gossypium stocksii</name>
    <dbReference type="NCBI Taxonomy" id="47602"/>
    <lineage>
        <taxon>Eukaryota</taxon>
        <taxon>Viridiplantae</taxon>
        <taxon>Streptophyta</taxon>
        <taxon>Embryophyta</taxon>
        <taxon>Tracheophyta</taxon>
        <taxon>Spermatophyta</taxon>
        <taxon>Magnoliopsida</taxon>
        <taxon>eudicotyledons</taxon>
        <taxon>Gunneridae</taxon>
        <taxon>Pentapetalae</taxon>
        <taxon>rosids</taxon>
        <taxon>malvids</taxon>
        <taxon>Malvales</taxon>
        <taxon>Malvaceae</taxon>
        <taxon>Malvoideae</taxon>
        <taxon>Gossypium</taxon>
    </lineage>
</organism>
<reference evidence="2 3" key="1">
    <citation type="journal article" date="2021" name="Plant Biotechnol. J.">
        <title>Multi-omics assisted identification of the key and species-specific regulatory components of drought-tolerant mechanisms in Gossypium stocksii.</title>
        <authorList>
            <person name="Yu D."/>
            <person name="Ke L."/>
            <person name="Zhang D."/>
            <person name="Wu Y."/>
            <person name="Sun Y."/>
            <person name="Mei J."/>
            <person name="Sun J."/>
            <person name="Sun Y."/>
        </authorList>
    </citation>
    <scope>NUCLEOTIDE SEQUENCE [LARGE SCALE GENOMIC DNA]</scope>
    <source>
        <strain evidence="3">cv. E1</strain>
        <tissue evidence="2">Leaf</tissue>
    </source>
</reference>
<dbReference type="Proteomes" id="UP000828251">
    <property type="component" value="Unassembled WGS sequence"/>
</dbReference>
<dbReference type="EMBL" id="JAIQCV010000007">
    <property type="protein sequence ID" value="KAH1082329.1"/>
    <property type="molecule type" value="Genomic_DNA"/>
</dbReference>
<protein>
    <submittedName>
        <fullName evidence="2">Uncharacterized protein</fullName>
    </submittedName>
</protein>
<comment type="caution">
    <text evidence="2">The sequence shown here is derived from an EMBL/GenBank/DDBJ whole genome shotgun (WGS) entry which is preliminary data.</text>
</comment>
<feature type="region of interest" description="Disordered" evidence="1">
    <location>
        <begin position="111"/>
        <end position="141"/>
    </location>
</feature>
<dbReference type="AlphaFoldDB" id="A0A9D4A340"/>
<name>A0A9D4A340_9ROSI</name>
<feature type="compositionally biased region" description="Basic and acidic residues" evidence="1">
    <location>
        <begin position="121"/>
        <end position="135"/>
    </location>
</feature>
<keyword evidence="3" id="KW-1185">Reference proteome</keyword>
<evidence type="ECO:0000313" key="2">
    <source>
        <dbReference type="EMBL" id="KAH1082329.1"/>
    </source>
</evidence>
<accession>A0A9D4A340</accession>